<dbReference type="EMBL" id="OX459938">
    <property type="protein sequence ID" value="CAI9160830.1"/>
    <property type="molecule type" value="Genomic_DNA"/>
</dbReference>
<protein>
    <submittedName>
        <fullName evidence="2">Uncharacterized protein</fullName>
    </submittedName>
</protein>
<reference evidence="2" key="1">
    <citation type="submission" date="2023-04" db="EMBL/GenBank/DDBJ databases">
        <authorList>
            <consortium name="ELIXIR-Norway"/>
        </authorList>
    </citation>
    <scope>NUCLEOTIDE SEQUENCE [LARGE SCALE GENOMIC DNA]</scope>
</reference>
<keyword evidence="3" id="KW-1185">Reference proteome</keyword>
<feature type="compositionally biased region" description="Polar residues" evidence="1">
    <location>
        <begin position="128"/>
        <end position="143"/>
    </location>
</feature>
<evidence type="ECO:0000313" key="3">
    <source>
        <dbReference type="Proteomes" id="UP001176941"/>
    </source>
</evidence>
<organism evidence="2 3">
    <name type="scientific">Rangifer tarandus platyrhynchus</name>
    <name type="common">Svalbard reindeer</name>
    <dbReference type="NCBI Taxonomy" id="3082113"/>
    <lineage>
        <taxon>Eukaryota</taxon>
        <taxon>Metazoa</taxon>
        <taxon>Chordata</taxon>
        <taxon>Craniata</taxon>
        <taxon>Vertebrata</taxon>
        <taxon>Euteleostomi</taxon>
        <taxon>Mammalia</taxon>
        <taxon>Eutheria</taxon>
        <taxon>Laurasiatheria</taxon>
        <taxon>Artiodactyla</taxon>
        <taxon>Ruminantia</taxon>
        <taxon>Pecora</taxon>
        <taxon>Cervidae</taxon>
        <taxon>Odocoileinae</taxon>
        <taxon>Rangifer</taxon>
    </lineage>
</organism>
<sequence>MDWSSLGNLKAICPKAALCAQLSLFASGRGDPGPRKATGEMALHLEKTARLAVRGWSSRGAPRRVQALGRPGRLGSASRDAQLRTVTPPRVPGELPASQPDMRGVGPREAEPAGARPPPLTRPDPRKLQTNPGAPHPSQTRQDPPSGIPGAPGPRLILHADHPQCSSRAARSSCNSTEKEKALFLTKFICLMVFFSNSQGRTLQGIRNGLSPL</sequence>
<evidence type="ECO:0000256" key="1">
    <source>
        <dbReference type="SAM" id="MobiDB-lite"/>
    </source>
</evidence>
<feature type="region of interest" description="Disordered" evidence="1">
    <location>
        <begin position="55"/>
        <end position="159"/>
    </location>
</feature>
<feature type="non-terminal residue" evidence="2">
    <location>
        <position position="1"/>
    </location>
</feature>
<evidence type="ECO:0000313" key="2">
    <source>
        <dbReference type="EMBL" id="CAI9160830.1"/>
    </source>
</evidence>
<dbReference type="Proteomes" id="UP001176941">
    <property type="component" value="Chromosome 2"/>
</dbReference>
<name>A0ABN8YGZ2_RANTA</name>
<accession>A0ABN8YGZ2</accession>
<gene>
    <name evidence="2" type="ORF">MRATA1EN1_LOCUS9792</name>
</gene>
<proteinExistence type="predicted"/>